<dbReference type="InterPro" id="IPR030395">
    <property type="entry name" value="GP_PDE_dom"/>
</dbReference>
<dbReference type="InterPro" id="IPR051578">
    <property type="entry name" value="GDPD"/>
</dbReference>
<feature type="region of interest" description="Disordered" evidence="4">
    <location>
        <begin position="259"/>
        <end position="283"/>
    </location>
</feature>
<evidence type="ECO:0000256" key="2">
    <source>
        <dbReference type="PROSITE-ProRule" id="PRU00023"/>
    </source>
</evidence>
<keyword evidence="1 7" id="KW-0378">Hydrolase</keyword>
<dbReference type="InterPro" id="IPR036770">
    <property type="entry name" value="Ankyrin_rpt-contain_sf"/>
</dbReference>
<dbReference type="PROSITE" id="PS51704">
    <property type="entry name" value="GP_PDE"/>
    <property type="match status" value="1"/>
</dbReference>
<dbReference type="Pfam" id="PF03009">
    <property type="entry name" value="GDPD"/>
    <property type="match status" value="1"/>
</dbReference>
<dbReference type="SUPFAM" id="SSF103657">
    <property type="entry name" value="BAR/IMD domain-like"/>
    <property type="match status" value="1"/>
</dbReference>
<proteinExistence type="predicted"/>
<evidence type="ECO:0000313" key="8">
    <source>
        <dbReference type="Proteomes" id="UP001527925"/>
    </source>
</evidence>
<name>A0ABR4NF62_9FUNG</name>
<comment type="caution">
    <text evidence="7">The sequence shown here is derived from an EMBL/GenBank/DDBJ whole genome shotgun (WGS) entry which is preliminary data.</text>
</comment>
<feature type="region of interest" description="Disordered" evidence="4">
    <location>
        <begin position="1031"/>
        <end position="1062"/>
    </location>
</feature>
<protein>
    <submittedName>
        <fullName evidence="7">Glycerophosphocholine phosphodiesterase</fullName>
        <ecNumber evidence="7">3.1.4.46</ecNumber>
    </submittedName>
</protein>
<feature type="repeat" description="ANK" evidence="2">
    <location>
        <begin position="534"/>
        <end position="555"/>
    </location>
</feature>
<dbReference type="PANTHER" id="PTHR22958:SF1">
    <property type="entry name" value="GLYCEROPHOSPHOCHOLINE PHOSPHODIESTERASE GPCPD1"/>
    <property type="match status" value="1"/>
</dbReference>
<evidence type="ECO:0000259" key="5">
    <source>
        <dbReference type="PROSITE" id="PS50870"/>
    </source>
</evidence>
<evidence type="ECO:0000313" key="7">
    <source>
        <dbReference type="EMBL" id="KAL2918168.1"/>
    </source>
</evidence>
<dbReference type="PROSITE" id="PS50088">
    <property type="entry name" value="ANK_REPEAT"/>
    <property type="match status" value="2"/>
</dbReference>
<dbReference type="EMBL" id="JADGIZ020000007">
    <property type="protein sequence ID" value="KAL2918168.1"/>
    <property type="molecule type" value="Genomic_DNA"/>
</dbReference>
<dbReference type="Pfam" id="PF25329">
    <property type="entry name" value="C2_GDE1"/>
    <property type="match status" value="1"/>
</dbReference>
<dbReference type="GO" id="GO:0008889">
    <property type="term" value="F:glycerophosphodiester phosphodiesterase activity"/>
    <property type="evidence" value="ECO:0007669"/>
    <property type="project" value="UniProtKB-EC"/>
</dbReference>
<evidence type="ECO:0000256" key="1">
    <source>
        <dbReference type="ARBA" id="ARBA00022801"/>
    </source>
</evidence>
<keyword evidence="8" id="KW-1185">Reference proteome</keyword>
<dbReference type="PRINTS" id="PR01415">
    <property type="entry name" value="ANKYRIN"/>
</dbReference>
<feature type="compositionally biased region" description="Polar residues" evidence="4">
    <location>
        <begin position="269"/>
        <end position="282"/>
    </location>
</feature>
<reference evidence="7 8" key="1">
    <citation type="submission" date="2023-09" db="EMBL/GenBank/DDBJ databases">
        <title>Pangenome analysis of Batrachochytrium dendrobatidis and related Chytrids.</title>
        <authorList>
            <person name="Yacoub M.N."/>
            <person name="Stajich J.E."/>
            <person name="James T.Y."/>
        </authorList>
    </citation>
    <scope>NUCLEOTIDE SEQUENCE [LARGE SCALE GENOMIC DNA]</scope>
    <source>
        <strain evidence="7 8">JEL0888</strain>
    </source>
</reference>
<dbReference type="CDD" id="cd08572">
    <property type="entry name" value="GDPD_GDE5_like"/>
    <property type="match status" value="1"/>
</dbReference>
<dbReference type="InterPro" id="IPR027267">
    <property type="entry name" value="AH/BAR_dom_sf"/>
</dbReference>
<gene>
    <name evidence="7" type="primary">GDE1</name>
    <name evidence="7" type="ORF">HK105_202095</name>
</gene>
<dbReference type="Gene3D" id="1.25.40.20">
    <property type="entry name" value="Ankyrin repeat-containing domain"/>
    <property type="match status" value="2"/>
</dbReference>
<dbReference type="InterPro" id="IPR010504">
    <property type="entry name" value="AH_dom"/>
</dbReference>
<dbReference type="PROSITE" id="PS50297">
    <property type="entry name" value="ANK_REP_REGION"/>
    <property type="match status" value="2"/>
</dbReference>
<organism evidence="7 8">
    <name type="scientific">Polyrhizophydium stewartii</name>
    <dbReference type="NCBI Taxonomy" id="2732419"/>
    <lineage>
        <taxon>Eukaryota</taxon>
        <taxon>Fungi</taxon>
        <taxon>Fungi incertae sedis</taxon>
        <taxon>Chytridiomycota</taxon>
        <taxon>Chytridiomycota incertae sedis</taxon>
        <taxon>Chytridiomycetes</taxon>
        <taxon>Rhizophydiales</taxon>
        <taxon>Rhizophydiales incertae sedis</taxon>
        <taxon>Polyrhizophydium</taxon>
    </lineage>
</organism>
<dbReference type="InterPro" id="IPR057506">
    <property type="entry name" value="C2_GPCPD1"/>
</dbReference>
<dbReference type="Pfam" id="PF06456">
    <property type="entry name" value="Arfaptin"/>
    <property type="match status" value="1"/>
</dbReference>
<evidence type="ECO:0000256" key="4">
    <source>
        <dbReference type="SAM" id="MobiDB-lite"/>
    </source>
</evidence>
<feature type="domain" description="AH" evidence="5">
    <location>
        <begin position="44"/>
        <end position="231"/>
    </location>
</feature>
<dbReference type="PROSITE" id="PS50870">
    <property type="entry name" value="AH"/>
    <property type="match status" value="1"/>
</dbReference>
<dbReference type="InterPro" id="IPR017946">
    <property type="entry name" value="PLC-like_Pdiesterase_TIM-brl"/>
</dbReference>
<dbReference type="InterPro" id="IPR002110">
    <property type="entry name" value="Ankyrin_rpt"/>
</dbReference>
<feature type="coiled-coil region" evidence="3">
    <location>
        <begin position="192"/>
        <end position="219"/>
    </location>
</feature>
<feature type="domain" description="GP-PDE" evidence="6">
    <location>
        <begin position="941"/>
        <end position="1242"/>
    </location>
</feature>
<dbReference type="Gene3D" id="3.20.20.190">
    <property type="entry name" value="Phosphatidylinositol (PI) phosphodiesterase"/>
    <property type="match status" value="1"/>
</dbReference>
<keyword evidence="2" id="KW-0040">ANK repeat</keyword>
<sequence length="1243" mass="134104">MISEFFTRQVVRLASGAPEALDRNYRVFQQRIKERLGAQWAHVTAQPEVDDAVRQVTEMNDFFTRLEKMVDRQRVAMQKINDIDIEMYLFYQQQCFSESFESIRKPMMQLSLSYKAITEERQPVIQSYEQYYEFLRTFREKAIGDALETMKKQQVSRLELDSYGSRLGQLEEKKLKAFAKSPGTFSLGGDSASATERELDTTRQRFQESKNRYQSLSTQMIDKAGLLHMKRDVDFSAHIRAVVAAHEWYCRGFRTPGLPIPDEDVQDGPSPNSKGFGSSTYRPPQDLREALAKQLRAVGAFCSSWHGATASVVLRFRDVVSGTRGAPVWALAAPHDLHNGPLLRDRMAAAMRLVQANTALCKSIVHEFNCLLPPAAAAHALVWGDLAQAHQFLADAAPFDDLIADFDAACADYSPELTDGSDVEQRLAEAIRADDAARLTAALDASPKGSVPPPQVLLAAVRTAPTCAAALTASGVDLATALAGDVLGGNILHLLAGALSLGSQSSESALATVKALLASGASSLNAALAARNAYGRTPLHLAAADGNLEIVQALLADKLAAPSAATADLFGHTPLMLAVLNGHAHLVDDLVKYSPADPAALSRALHLACEADAALVVQALIRVGAHATAKTAHGDSIAHIAGRTGHSAIVQELLKLQDLDWNARNAAGQTPLIVAAMCGHFDAVAEMLLSHRTSSNERDRAGLTAQDHAVLRGEMAIADLLAQYAAPAPAEPAVPLPDAERIIDLPIGQPVLQNEALVQVYLGTLDSRAERPPLDIDDAHSAALQSCGALVLHVWAQSESSASPTSHTLPLPDQHSLPRPLVFRVADPDDVVLHFEIWPSHELKARVRGTLPLAAAHVALAAPKTPLWLEDSRMCGRVVLPVITHPRPASDRVTTIGSLTVEIVVATPFATPGSAAWHAMADAPAPGSRSDSRPRWASKGTVIVGHRGLGANRPPVNGASYLQLGENTVLSLTKAGELGAAYVEFDVQLTKDLVPVIYHNFVMTEAGVDVPVNAVPLSKFLTMHPKVKHPIVRSQSPDGRRRPTPGPLVAPGSKMKPNGEGSVQGPFPTLEEAFNSVPVSTGFNIEIKYPTVQEAEMLGLRHADINLFCDQVLDVVFDHADSSRKLYFSSFHPEMCLLLAQKQNAYPVFFLTDGGMHQACDERLNSLWNAIMVAKASGCLGIVTVVDPLLKAPRIITAIRRTGLVLFTYGSASNFVANCKIQRAYGVDGIIVDKVRHIVVGMQ</sequence>
<dbReference type="SUPFAM" id="SSF48403">
    <property type="entry name" value="Ankyrin repeat"/>
    <property type="match status" value="1"/>
</dbReference>
<accession>A0ABR4NF62</accession>
<evidence type="ECO:0000259" key="6">
    <source>
        <dbReference type="PROSITE" id="PS51704"/>
    </source>
</evidence>
<dbReference type="Pfam" id="PF12796">
    <property type="entry name" value="Ank_2"/>
    <property type="match status" value="2"/>
</dbReference>
<keyword evidence="3" id="KW-0175">Coiled coil</keyword>
<dbReference type="PANTHER" id="PTHR22958">
    <property type="entry name" value="GLYCEROPHOSPHORYL DIESTER PHOSPHODIESTERASE"/>
    <property type="match status" value="1"/>
</dbReference>
<dbReference type="CDD" id="cd07307">
    <property type="entry name" value="BAR"/>
    <property type="match status" value="1"/>
</dbReference>
<evidence type="ECO:0000256" key="3">
    <source>
        <dbReference type="SAM" id="Coils"/>
    </source>
</evidence>
<dbReference type="EC" id="3.1.4.46" evidence="7"/>
<dbReference type="Proteomes" id="UP001527925">
    <property type="component" value="Unassembled WGS sequence"/>
</dbReference>
<dbReference type="Gene3D" id="1.20.1270.60">
    <property type="entry name" value="Arfaptin homology (AH) domain/BAR domain"/>
    <property type="match status" value="1"/>
</dbReference>
<feature type="repeat" description="ANK" evidence="2">
    <location>
        <begin position="667"/>
        <end position="700"/>
    </location>
</feature>
<dbReference type="SUPFAM" id="SSF51695">
    <property type="entry name" value="PLC-like phosphodiesterases"/>
    <property type="match status" value="1"/>
</dbReference>
<dbReference type="SMART" id="SM00248">
    <property type="entry name" value="ANK"/>
    <property type="match status" value="6"/>
</dbReference>